<dbReference type="InterPro" id="IPR028544">
    <property type="entry name" value="CASC3"/>
</dbReference>
<evidence type="ECO:0000259" key="19">
    <source>
        <dbReference type="SMART" id="SM01044"/>
    </source>
</evidence>
<evidence type="ECO:0000256" key="3">
    <source>
        <dbReference type="ARBA" id="ARBA00004324"/>
    </source>
</evidence>
<gene>
    <name evidence="20" type="ORF">CINCED_3A017176</name>
</gene>
<feature type="compositionally biased region" description="Pro residues" evidence="18">
    <location>
        <begin position="746"/>
        <end position="801"/>
    </location>
</feature>
<feature type="region of interest" description="Disordered" evidence="18">
    <location>
        <begin position="499"/>
        <end position="629"/>
    </location>
</feature>
<feature type="compositionally biased region" description="Low complexity" evidence="18">
    <location>
        <begin position="539"/>
        <end position="552"/>
    </location>
</feature>
<dbReference type="GO" id="GO:0006417">
    <property type="term" value="P:regulation of translation"/>
    <property type="evidence" value="ECO:0007669"/>
    <property type="project" value="UniProtKB-KW"/>
</dbReference>
<feature type="compositionally biased region" description="Polar residues" evidence="18">
    <location>
        <begin position="951"/>
        <end position="962"/>
    </location>
</feature>
<feature type="compositionally biased region" description="Acidic residues" evidence="18">
    <location>
        <begin position="212"/>
        <end position="226"/>
    </location>
</feature>
<dbReference type="AlphaFoldDB" id="A0A5E4M6D4"/>
<dbReference type="GO" id="GO:0010494">
    <property type="term" value="C:cytoplasmic stress granule"/>
    <property type="evidence" value="ECO:0007669"/>
    <property type="project" value="UniProtKB-SubCell"/>
</dbReference>
<evidence type="ECO:0000256" key="15">
    <source>
        <dbReference type="ARBA" id="ARBA00023187"/>
    </source>
</evidence>
<feature type="region of interest" description="Disordered" evidence="18">
    <location>
        <begin position="734"/>
        <end position="803"/>
    </location>
</feature>
<feature type="compositionally biased region" description="Acidic residues" evidence="18">
    <location>
        <begin position="268"/>
        <end position="287"/>
    </location>
</feature>
<keyword evidence="14" id="KW-0866">Nonsense-mediated mRNA decay</keyword>
<sequence length="975" mass="109882">MEIAADVKEEDNITTKTVLPIEDINDQTLVSPTTELNVSTAANDIPALDCTDSNDYEPETKLMSVVDVNRSSKSVSIEANKPVSVLIEDSNSVSIESSNSVITEHNLNVAMASTTISDTVEVKQNSNEDILDEQLKQNTITTENENSVVEKESTNSMHENNENILETDELNSTVGGEYEDARDYIDDEYYVDEKLTDNENERSFISANVNDESYEEEEQGDNEDEQATFSSEIPLPVDDDTNDPQYIPRRGRFYEHDDRMAYSTTSSEDCESSDVYDDTSDDEDDDNSLDRRNRKVYIDNKNPQPIDATEDIAVQNIEPQGTSIINTLKVLNISKFASERKHSFDTPITTHNDVSSRKLGGRKFRNIDSLDKWGHDMYDEREQTRKSRDELLSSYGYDIREEIEAPRARRHHKYGRTATVKYNRNWQDTKAYTGTSSEKRGGPGRRNVGSQYNKNKPKSTPAEEYDSEFPILDHAKTSTEIPQKVIAQDRSQGNKNIAVAAGSSKNSTHITRTSTKYSNSPQNRSNQREPQNSGFLPQSSSNKNFFNRNNYNSKERDGTPVARDSPSTADNSNYFNRNLPQQSGRHSQPHSFKQHYNNTHVGHGHNQSQSSSIRGRNFQQHNNSPQFNRDRYFSKDITTQSPNLHHNTVVIGSGRIQHSEEHYHHFNNQQYENEVQKVESQTAPVVRSAKRYSVQSRRELPDPVLNFGSMSKVTQQQSSISHHQQNNSLIMQESQTTQLQQLPPQMQQPPPQMQQPPPQMQQPPPQMQQPPPQMQQPPPQMQQPPPQMQQPPPQMQQPPPQIQQIQLQQPPMQLQQFHQPMTQMNSHHSMVVDPNTGMVLMATDPSMYHHQIYAAPQYGTTVAQGSPGNSAEDQNAAAVAAAALQMLAAQAAVYQPLPTGPTSVTSPPTGTQQIQQQPPDSFMTTYYQPQAPKQPPPRRVNLAIPIVAPSEHNQQQHASKSNPTQTPPPTATSTN</sequence>
<evidence type="ECO:0000256" key="9">
    <source>
        <dbReference type="ARBA" id="ARBA00022664"/>
    </source>
</evidence>
<keyword evidence="8" id="KW-0963">Cytoplasm</keyword>
<dbReference type="GO" id="GO:0003729">
    <property type="term" value="F:mRNA binding"/>
    <property type="evidence" value="ECO:0007669"/>
    <property type="project" value="InterPro"/>
</dbReference>
<evidence type="ECO:0000256" key="4">
    <source>
        <dbReference type="ARBA" id="ARBA00004556"/>
    </source>
</evidence>
<dbReference type="GO" id="GO:0000184">
    <property type="term" value="P:nuclear-transcribed mRNA catabolic process, nonsense-mediated decay"/>
    <property type="evidence" value="ECO:0007669"/>
    <property type="project" value="UniProtKB-KW"/>
</dbReference>
<evidence type="ECO:0000256" key="17">
    <source>
        <dbReference type="ARBA" id="ARBA00023273"/>
    </source>
</evidence>
<keyword evidence="9" id="KW-0507">mRNA processing</keyword>
<dbReference type="InterPro" id="IPR018545">
    <property type="entry name" value="Btz_dom"/>
</dbReference>
<comment type="subcellular location">
    <subcellularLocation>
        <location evidence="2">Cell projection</location>
        <location evidence="2">Dendrite</location>
    </subcellularLocation>
    <subcellularLocation>
        <location evidence="1">Cytoplasm</location>
        <location evidence="1">Stress granule</location>
    </subcellularLocation>
    <subcellularLocation>
        <location evidence="4">Cytoplasm</location>
        <location evidence="4">Perinuclear region</location>
    </subcellularLocation>
    <subcellularLocation>
        <location evidence="3">Nucleus speckle</location>
    </subcellularLocation>
</comment>
<feature type="compositionally biased region" description="Pro residues" evidence="18">
    <location>
        <begin position="965"/>
        <end position="975"/>
    </location>
</feature>
<dbReference type="GO" id="GO:0005681">
    <property type="term" value="C:spliceosomal complex"/>
    <property type="evidence" value="ECO:0007669"/>
    <property type="project" value="UniProtKB-KW"/>
</dbReference>
<keyword evidence="7" id="KW-0813">Transport</keyword>
<evidence type="ECO:0000256" key="5">
    <source>
        <dbReference type="ARBA" id="ARBA00009548"/>
    </source>
</evidence>
<feature type="compositionally biased region" description="Polar residues" evidence="18">
    <location>
        <begin position="503"/>
        <end position="538"/>
    </location>
</feature>
<dbReference type="PANTHER" id="PTHR13434:SF0">
    <property type="entry name" value="PROTEIN CASC3"/>
    <property type="match status" value="1"/>
</dbReference>
<dbReference type="GO" id="GO:0016607">
    <property type="term" value="C:nuclear speck"/>
    <property type="evidence" value="ECO:0007669"/>
    <property type="project" value="UniProtKB-SubCell"/>
</dbReference>
<evidence type="ECO:0000256" key="12">
    <source>
        <dbReference type="ARBA" id="ARBA00022845"/>
    </source>
</evidence>
<evidence type="ECO:0000256" key="16">
    <source>
        <dbReference type="ARBA" id="ARBA00023242"/>
    </source>
</evidence>
<feature type="compositionally biased region" description="Low complexity" evidence="18">
    <location>
        <begin position="899"/>
        <end position="919"/>
    </location>
</feature>
<dbReference type="OrthoDB" id="657902at2759"/>
<feature type="region of interest" description="Disordered" evidence="18">
    <location>
        <begin position="209"/>
        <end position="294"/>
    </location>
</feature>
<evidence type="ECO:0000256" key="6">
    <source>
        <dbReference type="ARBA" id="ARBA00019964"/>
    </source>
</evidence>
<keyword evidence="17" id="KW-0966">Cell projection</keyword>
<feature type="domain" description="Btz" evidence="19">
    <location>
        <begin position="208"/>
        <end position="404"/>
    </location>
</feature>
<dbReference type="GO" id="GO:0035145">
    <property type="term" value="C:exon-exon junction complex"/>
    <property type="evidence" value="ECO:0007669"/>
    <property type="project" value="InterPro"/>
</dbReference>
<accession>A0A5E4M6D4</accession>
<evidence type="ECO:0000256" key="2">
    <source>
        <dbReference type="ARBA" id="ARBA00004279"/>
    </source>
</evidence>
<keyword evidence="11" id="KW-0509">mRNA transport</keyword>
<dbReference type="GO" id="GO:0030425">
    <property type="term" value="C:dendrite"/>
    <property type="evidence" value="ECO:0007669"/>
    <property type="project" value="UniProtKB-SubCell"/>
</dbReference>
<keyword evidence="15" id="KW-0508">mRNA splicing</keyword>
<evidence type="ECO:0000256" key="7">
    <source>
        <dbReference type="ARBA" id="ARBA00022448"/>
    </source>
</evidence>
<feature type="region of interest" description="Disordered" evidence="18">
    <location>
        <begin position="431"/>
        <end position="466"/>
    </location>
</feature>
<comment type="similarity">
    <text evidence="5">Belongs to the CASC3 family.</text>
</comment>
<dbReference type="GO" id="GO:0006397">
    <property type="term" value="P:mRNA processing"/>
    <property type="evidence" value="ECO:0007669"/>
    <property type="project" value="UniProtKB-KW"/>
</dbReference>
<evidence type="ECO:0000256" key="13">
    <source>
        <dbReference type="ARBA" id="ARBA00022884"/>
    </source>
</evidence>
<proteinExistence type="inferred from homology"/>
<dbReference type="GO" id="GO:0008380">
    <property type="term" value="P:RNA splicing"/>
    <property type="evidence" value="ECO:0007669"/>
    <property type="project" value="UniProtKB-KW"/>
</dbReference>
<dbReference type="GO" id="GO:0051028">
    <property type="term" value="P:mRNA transport"/>
    <property type="evidence" value="ECO:0007669"/>
    <property type="project" value="UniProtKB-KW"/>
</dbReference>
<keyword evidence="13" id="KW-0694">RNA-binding</keyword>
<evidence type="ECO:0000256" key="18">
    <source>
        <dbReference type="SAM" id="MobiDB-lite"/>
    </source>
</evidence>
<dbReference type="Proteomes" id="UP000325440">
    <property type="component" value="Unassembled WGS sequence"/>
</dbReference>
<feature type="region of interest" description="Disordered" evidence="18">
    <location>
        <begin position="899"/>
        <end position="975"/>
    </location>
</feature>
<keyword evidence="21" id="KW-1185">Reference proteome</keyword>
<dbReference type="SMART" id="SM01044">
    <property type="entry name" value="Btz"/>
    <property type="match status" value="1"/>
</dbReference>
<protein>
    <recommendedName>
        <fullName evidence="6">Protein CASC3</fullName>
    </recommendedName>
</protein>
<organism evidence="20 21">
    <name type="scientific">Cinara cedri</name>
    <dbReference type="NCBI Taxonomy" id="506608"/>
    <lineage>
        <taxon>Eukaryota</taxon>
        <taxon>Metazoa</taxon>
        <taxon>Ecdysozoa</taxon>
        <taxon>Arthropoda</taxon>
        <taxon>Hexapoda</taxon>
        <taxon>Insecta</taxon>
        <taxon>Pterygota</taxon>
        <taxon>Neoptera</taxon>
        <taxon>Paraneoptera</taxon>
        <taxon>Hemiptera</taxon>
        <taxon>Sternorrhyncha</taxon>
        <taxon>Aphidomorpha</taxon>
        <taxon>Aphidoidea</taxon>
        <taxon>Aphididae</taxon>
        <taxon>Lachninae</taxon>
        <taxon>Cinara</taxon>
    </lineage>
</organism>
<dbReference type="GO" id="GO:0048471">
    <property type="term" value="C:perinuclear region of cytoplasm"/>
    <property type="evidence" value="ECO:0007669"/>
    <property type="project" value="UniProtKB-SubCell"/>
</dbReference>
<keyword evidence="16" id="KW-0539">Nucleus</keyword>
<reference evidence="20 21" key="1">
    <citation type="submission" date="2019-08" db="EMBL/GenBank/DDBJ databases">
        <authorList>
            <person name="Alioto T."/>
            <person name="Alioto T."/>
            <person name="Gomez Garrido J."/>
        </authorList>
    </citation>
    <scope>NUCLEOTIDE SEQUENCE [LARGE SCALE GENOMIC DNA]</scope>
</reference>
<evidence type="ECO:0000256" key="11">
    <source>
        <dbReference type="ARBA" id="ARBA00022816"/>
    </source>
</evidence>
<keyword evidence="12" id="KW-0810">Translation regulation</keyword>
<keyword evidence="10" id="KW-0747">Spliceosome</keyword>
<evidence type="ECO:0000313" key="20">
    <source>
        <dbReference type="EMBL" id="VVC26892.1"/>
    </source>
</evidence>
<dbReference type="Pfam" id="PF09405">
    <property type="entry name" value="Btz"/>
    <property type="match status" value="1"/>
</dbReference>
<feature type="compositionally biased region" description="Polar residues" evidence="18">
    <location>
        <begin position="565"/>
        <end position="627"/>
    </location>
</feature>
<evidence type="ECO:0000313" key="21">
    <source>
        <dbReference type="Proteomes" id="UP000325440"/>
    </source>
</evidence>
<evidence type="ECO:0000256" key="14">
    <source>
        <dbReference type="ARBA" id="ARBA00023161"/>
    </source>
</evidence>
<evidence type="ECO:0000256" key="1">
    <source>
        <dbReference type="ARBA" id="ARBA00004210"/>
    </source>
</evidence>
<evidence type="ECO:0000256" key="8">
    <source>
        <dbReference type="ARBA" id="ARBA00022490"/>
    </source>
</evidence>
<dbReference type="EMBL" id="CABPRJ010000051">
    <property type="protein sequence ID" value="VVC26892.1"/>
    <property type="molecule type" value="Genomic_DNA"/>
</dbReference>
<dbReference type="PANTHER" id="PTHR13434">
    <property type="entry name" value="PROTEIN CASC3"/>
    <property type="match status" value="1"/>
</dbReference>
<evidence type="ECO:0000256" key="10">
    <source>
        <dbReference type="ARBA" id="ARBA00022728"/>
    </source>
</evidence>
<name>A0A5E4M6D4_9HEMI</name>